<gene>
    <name evidence="10" type="ordered locus">BN4_12251</name>
</gene>
<dbReference type="GO" id="GO:0051607">
    <property type="term" value="P:defense response to virus"/>
    <property type="evidence" value="ECO:0007669"/>
    <property type="project" value="UniProtKB-KW"/>
</dbReference>
<reference evidence="11" key="2">
    <citation type="journal article" date="2013" name="Stand. Genomic Sci.">
        <title>Complete genome sequence of Desulfocapsa sulfexigens, a marine deltaproteobacterium specialized in disproportionating inorganic sulfur compounds.</title>
        <authorList>
            <person name="Finster K.W."/>
            <person name="Kjeldsen K.U."/>
            <person name="Kube M."/>
            <person name="Reinhardt R."/>
            <person name="Mussmann M."/>
            <person name="Amann R."/>
            <person name="Schreiber L."/>
        </authorList>
    </citation>
    <scope>NUCLEOTIDE SEQUENCE [LARGE SCALE GENOMIC DNA]</scope>
    <source>
        <strain evidence="11">DSM 10523 / SB164P1</strain>
    </source>
</reference>
<keyword evidence="2" id="KW-0004">4Fe-4S</keyword>
<evidence type="ECO:0000313" key="10">
    <source>
        <dbReference type="EMBL" id="CCH49486.1"/>
    </source>
</evidence>
<dbReference type="InterPro" id="IPR007197">
    <property type="entry name" value="rSAM"/>
</dbReference>
<evidence type="ECO:0000256" key="2">
    <source>
        <dbReference type="ARBA" id="ARBA00022485"/>
    </source>
</evidence>
<proteinExistence type="predicted"/>
<evidence type="ECO:0000256" key="8">
    <source>
        <dbReference type="ARBA" id="ARBA00039667"/>
    </source>
</evidence>
<dbReference type="Proteomes" id="UP000011724">
    <property type="component" value="Chromosome"/>
</dbReference>
<dbReference type="OrthoDB" id="5469331at2"/>
<dbReference type="SUPFAM" id="SSF102114">
    <property type="entry name" value="Radical SAM enzymes"/>
    <property type="match status" value="1"/>
</dbReference>
<dbReference type="InterPro" id="IPR013785">
    <property type="entry name" value="Aldolase_TIM"/>
</dbReference>
<evidence type="ECO:0000256" key="7">
    <source>
        <dbReference type="ARBA" id="ARBA00023118"/>
    </source>
</evidence>
<dbReference type="PANTHER" id="PTHR21339">
    <property type="entry name" value="RADICAL S-ADENOSYL METHIONINE DOMAIN-CONTAINING PROTEIN 2"/>
    <property type="match status" value="1"/>
</dbReference>
<evidence type="ECO:0000256" key="4">
    <source>
        <dbReference type="ARBA" id="ARBA00022723"/>
    </source>
</evidence>
<name>M1WKF0_PSEP2</name>
<dbReference type="PANTHER" id="PTHR21339:SF0">
    <property type="entry name" value="S-ADENOSYLMETHIONINE-DEPENDENT NUCLEOTIDE DEHYDRATASE RSAD2"/>
    <property type="match status" value="1"/>
</dbReference>
<dbReference type="GO" id="GO:0046872">
    <property type="term" value="F:metal ion binding"/>
    <property type="evidence" value="ECO:0007669"/>
    <property type="project" value="UniProtKB-KW"/>
</dbReference>
<dbReference type="CDD" id="cd01335">
    <property type="entry name" value="Radical_SAM"/>
    <property type="match status" value="1"/>
</dbReference>
<dbReference type="InterPro" id="IPR058240">
    <property type="entry name" value="rSAM_sf"/>
</dbReference>
<accession>M1WKF0</accession>
<dbReference type="SFLD" id="SFLDG01067">
    <property type="entry name" value="SPASM/twitch_domain_containing"/>
    <property type="match status" value="1"/>
</dbReference>
<dbReference type="SFLD" id="SFLDG01088">
    <property type="entry name" value="antiviral_proteins"/>
    <property type="match status" value="1"/>
</dbReference>
<dbReference type="HOGENOM" id="CLU_049058_2_1_7"/>
<evidence type="ECO:0000256" key="1">
    <source>
        <dbReference type="ARBA" id="ARBA00001966"/>
    </source>
</evidence>
<dbReference type="PROSITE" id="PS51918">
    <property type="entry name" value="RADICAL_SAM"/>
    <property type="match status" value="1"/>
</dbReference>
<dbReference type="GO" id="GO:0003824">
    <property type="term" value="F:catalytic activity"/>
    <property type="evidence" value="ECO:0007669"/>
    <property type="project" value="InterPro"/>
</dbReference>
<dbReference type="KEGG" id="dpi:BN4_12251"/>
<keyword evidence="7" id="KW-0051">Antiviral defense</keyword>
<dbReference type="AlphaFoldDB" id="M1WKF0"/>
<dbReference type="SFLD" id="SFLDS00029">
    <property type="entry name" value="Radical_SAM"/>
    <property type="match status" value="1"/>
</dbReference>
<evidence type="ECO:0000256" key="5">
    <source>
        <dbReference type="ARBA" id="ARBA00023004"/>
    </source>
</evidence>
<dbReference type="InterPro" id="IPR051196">
    <property type="entry name" value="RSAD2/Viperin_antiviral"/>
</dbReference>
<dbReference type="Gene3D" id="3.20.20.70">
    <property type="entry name" value="Aldolase class I"/>
    <property type="match status" value="1"/>
</dbReference>
<keyword evidence="3" id="KW-0949">S-adenosyl-L-methionine</keyword>
<evidence type="ECO:0000313" key="11">
    <source>
        <dbReference type="Proteomes" id="UP000011724"/>
    </source>
</evidence>
<dbReference type="STRING" id="1322246.BN4_12251"/>
<dbReference type="PATRIC" id="fig|879567.3.peg.2396"/>
<sequence>MSTVETLATDRFIPAINLFVTKHCNMRCRFCFGSCKMRSPLSSQDQDGVFVDVIRQCHQQGISKITFVGGEPLLYPKLKLLIRLAHDLGITTCVVSNGALLTKEWLREVSGMLDWIGISIDSLSVDTNWSIGRISNGVPMSKLVYEQLVDWVHDYGMRLKINTTVCRWNHHEDMSSFYRDTNPHRIKMFQALTIDGVNDEESTKFSVSDEQFTHYVERHLRQGIKAVAEASNDMVGSYLMVSPDGCFFDNTHGSYRLSRPISRVGFSSAIKDISVNHTKFMDRGGMYRW</sequence>
<keyword evidence="11" id="KW-1185">Reference proteome</keyword>
<dbReference type="GO" id="GO:0051539">
    <property type="term" value="F:4 iron, 4 sulfur cluster binding"/>
    <property type="evidence" value="ECO:0007669"/>
    <property type="project" value="UniProtKB-KW"/>
</dbReference>
<organism evidence="10 11">
    <name type="scientific">Pseudodesulfovibrio piezophilus (strain DSM 21447 / JCM 15486 / C1TLV30)</name>
    <name type="common">Desulfovibrio piezophilus</name>
    <dbReference type="NCBI Taxonomy" id="1322246"/>
    <lineage>
        <taxon>Bacteria</taxon>
        <taxon>Pseudomonadati</taxon>
        <taxon>Thermodesulfobacteriota</taxon>
        <taxon>Desulfovibrionia</taxon>
        <taxon>Desulfovibrionales</taxon>
        <taxon>Desulfovibrionaceae</taxon>
    </lineage>
</organism>
<comment type="cofactor">
    <cofactor evidence="1">
        <name>[4Fe-4S] cluster</name>
        <dbReference type="ChEBI" id="CHEBI:49883"/>
    </cofactor>
</comment>
<feature type="domain" description="Radical SAM core" evidence="9">
    <location>
        <begin position="8"/>
        <end position="225"/>
    </location>
</feature>
<evidence type="ECO:0000256" key="3">
    <source>
        <dbReference type="ARBA" id="ARBA00022691"/>
    </source>
</evidence>
<evidence type="ECO:0000259" key="9">
    <source>
        <dbReference type="PROSITE" id="PS51918"/>
    </source>
</evidence>
<protein>
    <recommendedName>
        <fullName evidence="8">S-adenosylmethionine-dependent nucleotide dehydratase</fullName>
    </recommendedName>
</protein>
<keyword evidence="6" id="KW-0411">Iron-sulfur</keyword>
<dbReference type="Pfam" id="PF04055">
    <property type="entry name" value="Radical_SAM"/>
    <property type="match status" value="1"/>
</dbReference>
<dbReference type="BioCyc" id="DPIE1322246:BN4_RS11315-MONOMER"/>
<keyword evidence="5" id="KW-0408">Iron</keyword>
<dbReference type="eggNOG" id="COG0535">
    <property type="taxonomic scope" value="Bacteria"/>
</dbReference>
<keyword evidence="4" id="KW-0479">Metal-binding</keyword>
<dbReference type="RefSeq" id="WP_015415529.1">
    <property type="nucleotide sequence ID" value="NC_020409.1"/>
</dbReference>
<reference evidence="10 11" key="1">
    <citation type="journal article" date="2013" name="PLoS ONE">
        <title>The first genomic and proteomic characterization of a deep-sea sulfate reducer: insights into the piezophilic lifestyle of Desulfovibrio piezophilus.</title>
        <authorList>
            <person name="Pradel N."/>
            <person name="Ji B."/>
            <person name="Gimenez G."/>
            <person name="Talla E."/>
            <person name="Lenoble P."/>
            <person name="Garel M."/>
            <person name="Tamburini C."/>
            <person name="Fourquet P."/>
            <person name="Lebrun R."/>
            <person name="Bertin P."/>
            <person name="Denis Y."/>
            <person name="Pophillat M."/>
            <person name="Barbe V."/>
            <person name="Ollivier B."/>
            <person name="Dolla A."/>
        </authorList>
    </citation>
    <scope>NUCLEOTIDE SEQUENCE [LARGE SCALE GENOMIC DNA]</scope>
    <source>
        <strain evidence="11">DSM 10523 / SB164P1</strain>
    </source>
</reference>
<dbReference type="EMBL" id="FO203427">
    <property type="protein sequence ID" value="CCH49486.1"/>
    <property type="molecule type" value="Genomic_DNA"/>
</dbReference>
<evidence type="ECO:0000256" key="6">
    <source>
        <dbReference type="ARBA" id="ARBA00023014"/>
    </source>
</evidence>
<dbReference type="NCBIfam" id="NF038283">
    <property type="entry name" value="viperin_w_prok"/>
    <property type="match status" value="1"/>
</dbReference>